<reference evidence="9 10" key="1">
    <citation type="submission" date="2020-08" db="EMBL/GenBank/DDBJ databases">
        <title>A Genomic Blueprint of the Chicken Gut Microbiome.</title>
        <authorList>
            <person name="Gilroy R."/>
            <person name="Ravi A."/>
            <person name="Getino M."/>
            <person name="Pursley I."/>
            <person name="Horton D.L."/>
            <person name="Alikhan N.-F."/>
            <person name="Baker D."/>
            <person name="Gharbi K."/>
            <person name="Hall N."/>
            <person name="Watson M."/>
            <person name="Adriaenssens E.M."/>
            <person name="Foster-Nyarko E."/>
            <person name="Jarju S."/>
            <person name="Secka A."/>
            <person name="Antonio M."/>
            <person name="Oren A."/>
            <person name="Chaudhuri R."/>
            <person name="La Ragione R.M."/>
            <person name="Hildebrand F."/>
            <person name="Pallen M.J."/>
        </authorList>
    </citation>
    <scope>NUCLEOTIDE SEQUENCE [LARGE SCALE GENOMIC DNA]</scope>
    <source>
        <strain evidence="9 10">Sa2BVA3</strain>
    </source>
</reference>
<dbReference type="InterPro" id="IPR002104">
    <property type="entry name" value="Integrase_catalytic"/>
</dbReference>
<keyword evidence="4" id="KW-0233">DNA recombination</keyword>
<keyword evidence="2" id="KW-0229">DNA integration</keyword>
<feature type="compositionally biased region" description="Low complexity" evidence="6">
    <location>
        <begin position="20"/>
        <end position="34"/>
    </location>
</feature>
<dbReference type="Pfam" id="PF00589">
    <property type="entry name" value="Phage_integrase"/>
    <property type="match status" value="1"/>
</dbReference>
<dbReference type="PANTHER" id="PTHR30349">
    <property type="entry name" value="PHAGE INTEGRASE-RELATED"/>
    <property type="match status" value="1"/>
</dbReference>
<dbReference type="InterPro" id="IPR011010">
    <property type="entry name" value="DNA_brk_join_enz"/>
</dbReference>
<feature type="region of interest" description="Disordered" evidence="6">
    <location>
        <begin position="1"/>
        <end position="36"/>
    </location>
</feature>
<feature type="domain" description="Core-binding (CB)" evidence="8">
    <location>
        <begin position="32"/>
        <end position="119"/>
    </location>
</feature>
<comment type="similarity">
    <text evidence="1">Belongs to the 'phage' integrase family.</text>
</comment>
<dbReference type="CDD" id="cd01193">
    <property type="entry name" value="INT_IntI_C"/>
    <property type="match status" value="1"/>
</dbReference>
<dbReference type="EMBL" id="JACSQJ010000002">
    <property type="protein sequence ID" value="MBD7987432.1"/>
    <property type="molecule type" value="Genomic_DNA"/>
</dbReference>
<dbReference type="Pfam" id="PF13495">
    <property type="entry name" value="Phage_int_SAM_4"/>
    <property type="match status" value="1"/>
</dbReference>
<dbReference type="SUPFAM" id="SSF56349">
    <property type="entry name" value="DNA breaking-rejoining enzymes"/>
    <property type="match status" value="1"/>
</dbReference>
<feature type="domain" description="Tyr recombinase" evidence="7">
    <location>
        <begin position="137"/>
        <end position="350"/>
    </location>
</feature>
<gene>
    <name evidence="9" type="ORF">H9645_05260</name>
</gene>
<dbReference type="Gene3D" id="1.10.443.10">
    <property type="entry name" value="Intergrase catalytic core"/>
    <property type="match status" value="1"/>
</dbReference>
<dbReference type="InterPro" id="IPR013762">
    <property type="entry name" value="Integrase-like_cat_sf"/>
</dbReference>
<dbReference type="InterPro" id="IPR050090">
    <property type="entry name" value="Tyrosine_recombinase_XerCD"/>
</dbReference>
<sequence>MSYRRMDEAVSGSSRPLDEASGAADGAPATAPAPAAAPPRLLDQIRIRCRTKHYSIRTERAYVGWARRFILANGRRHPRELGLAEVEAFLSALAVRDDVAASTQNQALSALLFLYKEVLGLEMPWVGSVTRAKRPKRLPVVLTPVEVRALLALLDGQAALMGSLLYGAGMRLMEAVRLRVKDVDFGRWEIVVRNGKGGKDRRVPLPRRLEAALQAQIERVRVLHGRDLAQGYGEVWLPHALSRKYPTAGRELGWQYVFPASGLSEDPRSGTRRRHHVDEAVLQRAVKSARVAAGIDKPATCHTLRHSFATHLLESGHDIRTVQELLGHKDVATTQIYTHVLGRGAGGVLSPLDRD</sequence>
<dbReference type="PROSITE" id="PS51898">
    <property type="entry name" value="TYR_RECOMBINASE"/>
    <property type="match status" value="1"/>
</dbReference>
<evidence type="ECO:0000256" key="1">
    <source>
        <dbReference type="ARBA" id="ARBA00008857"/>
    </source>
</evidence>
<evidence type="ECO:0000259" key="8">
    <source>
        <dbReference type="PROSITE" id="PS51900"/>
    </source>
</evidence>
<evidence type="ECO:0000256" key="4">
    <source>
        <dbReference type="ARBA" id="ARBA00023172"/>
    </source>
</evidence>
<organism evidence="9 10">
    <name type="scientific">Luteimonas colneyensis</name>
    <dbReference type="NCBI Taxonomy" id="2762230"/>
    <lineage>
        <taxon>Bacteria</taxon>
        <taxon>Pseudomonadati</taxon>
        <taxon>Pseudomonadota</taxon>
        <taxon>Gammaproteobacteria</taxon>
        <taxon>Lysobacterales</taxon>
        <taxon>Lysobacteraceae</taxon>
        <taxon>Luteimonas</taxon>
    </lineage>
</organism>
<evidence type="ECO:0000313" key="10">
    <source>
        <dbReference type="Proteomes" id="UP000647183"/>
    </source>
</evidence>
<dbReference type="InterPro" id="IPR004107">
    <property type="entry name" value="Integrase_SAM-like_N"/>
</dbReference>
<name>A0ABR8UHD3_9GAMM</name>
<protein>
    <submittedName>
        <fullName evidence="9">Integron integrase</fullName>
    </submittedName>
</protein>
<dbReference type="InterPro" id="IPR044068">
    <property type="entry name" value="CB"/>
</dbReference>
<accession>A0ABR8UHD3</accession>
<keyword evidence="3 5" id="KW-0238">DNA-binding</keyword>
<evidence type="ECO:0000256" key="6">
    <source>
        <dbReference type="SAM" id="MobiDB-lite"/>
    </source>
</evidence>
<evidence type="ECO:0000256" key="5">
    <source>
        <dbReference type="PROSITE-ProRule" id="PRU01248"/>
    </source>
</evidence>
<evidence type="ECO:0000256" key="3">
    <source>
        <dbReference type="ARBA" id="ARBA00023125"/>
    </source>
</evidence>
<dbReference type="InterPro" id="IPR010998">
    <property type="entry name" value="Integrase_recombinase_N"/>
</dbReference>
<dbReference type="NCBIfam" id="TIGR02249">
    <property type="entry name" value="integrase_gron"/>
    <property type="match status" value="1"/>
</dbReference>
<dbReference type="PANTHER" id="PTHR30349:SF64">
    <property type="entry name" value="PROPHAGE INTEGRASE INTD-RELATED"/>
    <property type="match status" value="1"/>
</dbReference>
<proteinExistence type="inferred from homology"/>
<evidence type="ECO:0000256" key="2">
    <source>
        <dbReference type="ARBA" id="ARBA00022908"/>
    </source>
</evidence>
<evidence type="ECO:0000313" key="9">
    <source>
        <dbReference type="EMBL" id="MBD7987432.1"/>
    </source>
</evidence>
<keyword evidence="10" id="KW-1185">Reference proteome</keyword>
<comment type="caution">
    <text evidence="9">The sequence shown here is derived from an EMBL/GenBank/DDBJ whole genome shotgun (WGS) entry which is preliminary data.</text>
</comment>
<dbReference type="InterPro" id="IPR011946">
    <property type="entry name" value="Integrase_integron-type"/>
</dbReference>
<evidence type="ECO:0000259" key="7">
    <source>
        <dbReference type="PROSITE" id="PS51898"/>
    </source>
</evidence>
<dbReference type="Gene3D" id="1.10.150.130">
    <property type="match status" value="1"/>
</dbReference>
<dbReference type="Proteomes" id="UP000647183">
    <property type="component" value="Unassembled WGS sequence"/>
</dbReference>
<dbReference type="PROSITE" id="PS51900">
    <property type="entry name" value="CB"/>
    <property type="match status" value="1"/>
</dbReference>